<evidence type="ECO:0008006" key="5">
    <source>
        <dbReference type="Google" id="ProtNLM"/>
    </source>
</evidence>
<gene>
    <name evidence="3" type="ORF">EAH76_06315</name>
</gene>
<feature type="region of interest" description="Disordered" evidence="1">
    <location>
        <begin position="261"/>
        <end position="284"/>
    </location>
</feature>
<keyword evidence="2" id="KW-0732">Signal</keyword>
<reference evidence="3 4" key="1">
    <citation type="journal article" date="2019" name="Environ. Microbiol.">
        <title>Species interactions and distinct microbial communities in high Arctic permafrost affected cryosols are associated with the CH4 and CO2 gas fluxes.</title>
        <authorList>
            <person name="Altshuler I."/>
            <person name="Hamel J."/>
            <person name="Turney S."/>
            <person name="Magnuson E."/>
            <person name="Levesque R."/>
            <person name="Greer C."/>
            <person name="Whyte L.G."/>
        </authorList>
    </citation>
    <scope>NUCLEOTIDE SEQUENCE [LARGE SCALE GENOMIC DNA]</scope>
    <source>
        <strain evidence="3 4">E6.1</strain>
    </source>
</reference>
<dbReference type="Proteomes" id="UP000319931">
    <property type="component" value="Unassembled WGS sequence"/>
</dbReference>
<feature type="compositionally biased region" description="Basic and acidic residues" evidence="1">
    <location>
        <begin position="275"/>
        <end position="284"/>
    </location>
</feature>
<accession>A0A502FYG0</accession>
<evidence type="ECO:0000313" key="3">
    <source>
        <dbReference type="EMBL" id="TPG54292.1"/>
    </source>
</evidence>
<comment type="caution">
    <text evidence="3">The sequence shown here is derived from an EMBL/GenBank/DDBJ whole genome shotgun (WGS) entry which is preliminary data.</text>
</comment>
<feature type="chain" id="PRO_5021302474" description="DUF1684 domain-containing protein" evidence="2">
    <location>
        <begin position="26"/>
        <end position="284"/>
    </location>
</feature>
<protein>
    <recommendedName>
        <fullName evidence="5">DUF1684 domain-containing protein</fullName>
    </recommendedName>
</protein>
<sequence length="284" mass="31339">MSKTPASRLKKFVSGALLVSVGAIAQVGRAQETAVPRTAAQQARAWQEIAQEPDLWQGTWQSISPIADDFSKSPDYTPSALAYIKAYKPAEDSPFTNCKPLGLPFVQNIGGMPMKFFQSPGMIAIYVESSGVTRFIHTDGRQHSAQPNPSYLGESIGHWEGDTLVVDTTGLAPDTVFQLGTLSKGALKEGDHSPIASVIFGPHGPNLRLVERMRLVDFNTLEIQTTLHDDTLFKTPYALAPRRFLRGIERRNEPQEWACTDNRDYLDPTTGKLEVNVKDKAQNR</sequence>
<evidence type="ECO:0000313" key="4">
    <source>
        <dbReference type="Proteomes" id="UP000319931"/>
    </source>
</evidence>
<evidence type="ECO:0000256" key="2">
    <source>
        <dbReference type="SAM" id="SignalP"/>
    </source>
</evidence>
<proteinExistence type="predicted"/>
<keyword evidence="4" id="KW-1185">Reference proteome</keyword>
<evidence type="ECO:0000256" key="1">
    <source>
        <dbReference type="SAM" id="MobiDB-lite"/>
    </source>
</evidence>
<dbReference type="EMBL" id="RCZC01000002">
    <property type="protein sequence ID" value="TPG54292.1"/>
    <property type="molecule type" value="Genomic_DNA"/>
</dbReference>
<feature type="signal peptide" evidence="2">
    <location>
        <begin position="1"/>
        <end position="25"/>
    </location>
</feature>
<dbReference type="AlphaFoldDB" id="A0A502FYG0"/>
<name>A0A502FYG0_9SPHN</name>
<dbReference type="RefSeq" id="WP_140849257.1">
    <property type="nucleotide sequence ID" value="NZ_RCZC01000002.1"/>
</dbReference>
<organism evidence="3 4">
    <name type="scientific">Sphingomonas glacialis</name>
    <dbReference type="NCBI Taxonomy" id="658225"/>
    <lineage>
        <taxon>Bacteria</taxon>
        <taxon>Pseudomonadati</taxon>
        <taxon>Pseudomonadota</taxon>
        <taxon>Alphaproteobacteria</taxon>
        <taxon>Sphingomonadales</taxon>
        <taxon>Sphingomonadaceae</taxon>
        <taxon>Sphingomonas</taxon>
    </lineage>
</organism>
<dbReference type="OrthoDB" id="7054794at2"/>